<dbReference type="SUPFAM" id="SSF82549">
    <property type="entry name" value="DAK1/DegV-like"/>
    <property type="match status" value="1"/>
</dbReference>
<proteinExistence type="predicted"/>
<dbReference type="EMBL" id="AJWY01005693">
    <property type="protein sequence ID" value="EKC68936.1"/>
    <property type="molecule type" value="Genomic_DNA"/>
</dbReference>
<name>K1UBP5_9ZZZZ</name>
<comment type="caution">
    <text evidence="1">The sequence shown here is derived from an EMBL/GenBank/DDBJ whole genome shotgun (WGS) entry which is preliminary data.</text>
</comment>
<gene>
    <name evidence="1" type="ORF">LEA_08541</name>
</gene>
<dbReference type="PROSITE" id="PS51482">
    <property type="entry name" value="DEGV"/>
    <property type="match status" value="1"/>
</dbReference>
<organism evidence="1">
    <name type="scientific">human gut metagenome</name>
    <dbReference type="NCBI Taxonomy" id="408170"/>
    <lineage>
        <taxon>unclassified sequences</taxon>
        <taxon>metagenomes</taxon>
        <taxon>organismal metagenomes</taxon>
    </lineage>
</organism>
<feature type="non-terminal residue" evidence="1">
    <location>
        <position position="59"/>
    </location>
</feature>
<evidence type="ECO:0000313" key="1">
    <source>
        <dbReference type="EMBL" id="EKC68936.1"/>
    </source>
</evidence>
<accession>K1UBP5</accession>
<dbReference type="Gene3D" id="3.40.50.10170">
    <property type="match status" value="1"/>
</dbReference>
<dbReference type="Pfam" id="PF02645">
    <property type="entry name" value="DegV"/>
    <property type="match status" value="1"/>
</dbReference>
<protein>
    <submittedName>
        <fullName evidence="1">DegV family protein</fullName>
    </submittedName>
</protein>
<sequence>MKTAVMTDSNSGITPEEGKKIGIYSLPMPVIIEGDVFYEGKNITQEEYYGAMTSGKNVT</sequence>
<reference evidence="1" key="1">
    <citation type="journal article" date="2013" name="Environ. Microbiol.">
        <title>Microbiota from the distal guts of lean and obese adolescents exhibit partial functional redundancy besides clear differences in community structure.</title>
        <authorList>
            <person name="Ferrer M."/>
            <person name="Ruiz A."/>
            <person name="Lanza F."/>
            <person name="Haange S.B."/>
            <person name="Oberbach A."/>
            <person name="Till H."/>
            <person name="Bargiela R."/>
            <person name="Campoy C."/>
            <person name="Segura M.T."/>
            <person name="Richter M."/>
            <person name="von Bergen M."/>
            <person name="Seifert J."/>
            <person name="Suarez A."/>
        </authorList>
    </citation>
    <scope>NUCLEOTIDE SEQUENCE</scope>
</reference>
<dbReference type="InterPro" id="IPR003797">
    <property type="entry name" value="DegV"/>
</dbReference>
<dbReference type="AlphaFoldDB" id="K1UBP5"/>